<evidence type="ECO:0000313" key="4">
    <source>
        <dbReference type="Proteomes" id="UP000613740"/>
    </source>
</evidence>
<accession>A0A835VZ19</accession>
<feature type="domain" description="CN hydrolase" evidence="2">
    <location>
        <begin position="35"/>
        <end position="222"/>
    </location>
</feature>
<dbReference type="PROSITE" id="PS50263">
    <property type="entry name" value="CN_HYDROLASE"/>
    <property type="match status" value="1"/>
</dbReference>
<keyword evidence="4" id="KW-1185">Reference proteome</keyword>
<dbReference type="PANTHER" id="PTHR23088">
    <property type="entry name" value="NITRILASE-RELATED"/>
    <property type="match status" value="1"/>
</dbReference>
<sequence length="222" mass="22982">MQGQQQPPPLTAPPSGSGGASGTAEGADAAAVGRVRVAVGQMTACGDQAANLAVCSRLAQDAAAAGCTALFLPECFSFIGESPAQSLAAAQPLEGPLMSQYRQLARDTGLWLSLGGFQEAGPDPQHIYNTHVVVDAGGNIAAAYRKIHLFDVDVPNGPLLMESRTTAPGSEALVVDTPAGRLGLTTCYDLRFPELFAHLAWERGAQGGDGGWELLETRPLRG</sequence>
<evidence type="ECO:0000313" key="3">
    <source>
        <dbReference type="EMBL" id="KAG2434562.1"/>
    </source>
</evidence>
<dbReference type="InterPro" id="IPR003010">
    <property type="entry name" value="C-N_Hydrolase"/>
</dbReference>
<proteinExistence type="predicted"/>
<comment type="caution">
    <text evidence="3">The sequence shown here is derived from an EMBL/GenBank/DDBJ whole genome shotgun (WGS) entry which is preliminary data.</text>
</comment>
<feature type="compositionally biased region" description="Pro residues" evidence="1">
    <location>
        <begin position="1"/>
        <end position="12"/>
    </location>
</feature>
<dbReference type="AlphaFoldDB" id="A0A835VZ19"/>
<name>A0A835VZ19_9CHLO</name>
<protein>
    <recommendedName>
        <fullName evidence="2">CN hydrolase domain-containing protein</fullName>
    </recommendedName>
</protein>
<gene>
    <name evidence="3" type="ORF">HYH02_012228</name>
</gene>
<dbReference type="PANTHER" id="PTHR23088:SF27">
    <property type="entry name" value="DEAMINATED GLUTATHIONE AMIDASE"/>
    <property type="match status" value="1"/>
</dbReference>
<dbReference type="Pfam" id="PF00795">
    <property type="entry name" value="CN_hydrolase"/>
    <property type="match status" value="1"/>
</dbReference>
<feature type="region of interest" description="Disordered" evidence="1">
    <location>
        <begin position="1"/>
        <end position="25"/>
    </location>
</feature>
<evidence type="ECO:0000259" key="2">
    <source>
        <dbReference type="PROSITE" id="PS50263"/>
    </source>
</evidence>
<dbReference type="Gene3D" id="3.60.110.10">
    <property type="entry name" value="Carbon-nitrogen hydrolase"/>
    <property type="match status" value="1"/>
</dbReference>
<reference evidence="3" key="1">
    <citation type="journal article" date="2020" name="bioRxiv">
        <title>Comparative genomics of Chlamydomonas.</title>
        <authorList>
            <person name="Craig R.J."/>
            <person name="Hasan A.R."/>
            <person name="Ness R.W."/>
            <person name="Keightley P.D."/>
        </authorList>
    </citation>
    <scope>NUCLEOTIDE SEQUENCE</scope>
    <source>
        <strain evidence="3">CCAP 11/173</strain>
    </source>
</reference>
<dbReference type="Proteomes" id="UP000613740">
    <property type="component" value="Unassembled WGS sequence"/>
</dbReference>
<dbReference type="GO" id="GO:0016810">
    <property type="term" value="F:hydrolase activity, acting on carbon-nitrogen (but not peptide) bonds"/>
    <property type="evidence" value="ECO:0007669"/>
    <property type="project" value="UniProtKB-ARBA"/>
</dbReference>
<dbReference type="SUPFAM" id="SSF56317">
    <property type="entry name" value="Carbon-nitrogen hydrolase"/>
    <property type="match status" value="1"/>
</dbReference>
<evidence type="ECO:0000256" key="1">
    <source>
        <dbReference type="SAM" id="MobiDB-lite"/>
    </source>
</evidence>
<organism evidence="3 4">
    <name type="scientific">Chlamydomonas schloesseri</name>
    <dbReference type="NCBI Taxonomy" id="2026947"/>
    <lineage>
        <taxon>Eukaryota</taxon>
        <taxon>Viridiplantae</taxon>
        <taxon>Chlorophyta</taxon>
        <taxon>core chlorophytes</taxon>
        <taxon>Chlorophyceae</taxon>
        <taxon>CS clade</taxon>
        <taxon>Chlamydomonadales</taxon>
        <taxon>Chlamydomonadaceae</taxon>
        <taxon>Chlamydomonas</taxon>
    </lineage>
</organism>
<dbReference type="InterPro" id="IPR036526">
    <property type="entry name" value="C-N_Hydrolase_sf"/>
</dbReference>
<dbReference type="OrthoDB" id="10250282at2759"/>
<dbReference type="EMBL" id="JAEHOD010000056">
    <property type="protein sequence ID" value="KAG2434562.1"/>
    <property type="molecule type" value="Genomic_DNA"/>
</dbReference>